<feature type="region of interest" description="Disordered" evidence="12">
    <location>
        <begin position="394"/>
        <end position="424"/>
    </location>
</feature>
<proteinExistence type="predicted"/>
<evidence type="ECO:0000256" key="5">
    <source>
        <dbReference type="ARBA" id="ARBA00022723"/>
    </source>
</evidence>
<evidence type="ECO:0000259" key="14">
    <source>
        <dbReference type="PROSITE" id="PS50089"/>
    </source>
</evidence>
<evidence type="ECO:0000256" key="4">
    <source>
        <dbReference type="ARBA" id="ARBA00022692"/>
    </source>
</evidence>
<dbReference type="EMBL" id="JAVRRJ010000013">
    <property type="protein sequence ID" value="KAK5080563.1"/>
    <property type="molecule type" value="Genomic_DNA"/>
</dbReference>
<dbReference type="PROSITE" id="PS50089">
    <property type="entry name" value="ZF_RING_2"/>
    <property type="match status" value="1"/>
</dbReference>
<evidence type="ECO:0000313" key="16">
    <source>
        <dbReference type="Proteomes" id="UP001309876"/>
    </source>
</evidence>
<feature type="compositionally biased region" description="Polar residues" evidence="12">
    <location>
        <begin position="464"/>
        <end position="479"/>
    </location>
</feature>
<evidence type="ECO:0000256" key="1">
    <source>
        <dbReference type="ARBA" id="ARBA00004167"/>
    </source>
</evidence>
<evidence type="ECO:0000256" key="7">
    <source>
        <dbReference type="ARBA" id="ARBA00022786"/>
    </source>
</evidence>
<evidence type="ECO:0000256" key="2">
    <source>
        <dbReference type="ARBA" id="ARBA00004906"/>
    </source>
</evidence>
<dbReference type="Gene3D" id="3.30.40.10">
    <property type="entry name" value="Zinc/RING finger domain, C3HC4 (zinc finger)"/>
    <property type="match status" value="1"/>
</dbReference>
<dbReference type="SUPFAM" id="SSF57850">
    <property type="entry name" value="RING/U-box"/>
    <property type="match status" value="1"/>
</dbReference>
<feature type="compositionally biased region" description="Polar residues" evidence="12">
    <location>
        <begin position="413"/>
        <end position="424"/>
    </location>
</feature>
<evidence type="ECO:0000313" key="15">
    <source>
        <dbReference type="EMBL" id="KAK5080563.1"/>
    </source>
</evidence>
<reference evidence="15 16" key="1">
    <citation type="submission" date="2023-08" db="EMBL/GenBank/DDBJ databases">
        <title>Black Yeasts Isolated from many extreme environments.</title>
        <authorList>
            <person name="Coleine C."/>
            <person name="Stajich J.E."/>
            <person name="Selbmann L."/>
        </authorList>
    </citation>
    <scope>NUCLEOTIDE SEQUENCE [LARGE SCALE GENOMIC DNA]</scope>
    <source>
        <strain evidence="15 16">CCFEE 5910</strain>
    </source>
</reference>
<evidence type="ECO:0000256" key="13">
    <source>
        <dbReference type="SAM" id="Phobius"/>
    </source>
</evidence>
<keyword evidence="16" id="KW-1185">Reference proteome</keyword>
<keyword evidence="9 13" id="KW-1133">Transmembrane helix</keyword>
<evidence type="ECO:0000256" key="6">
    <source>
        <dbReference type="ARBA" id="ARBA00022771"/>
    </source>
</evidence>
<keyword evidence="7" id="KW-0833">Ubl conjugation pathway</keyword>
<keyword evidence="3" id="KW-0808">Transferase</keyword>
<dbReference type="InterPro" id="IPR001841">
    <property type="entry name" value="Znf_RING"/>
</dbReference>
<dbReference type="CDD" id="cd16454">
    <property type="entry name" value="RING-H2_PA-TM-RING"/>
    <property type="match status" value="1"/>
</dbReference>
<evidence type="ECO:0000256" key="3">
    <source>
        <dbReference type="ARBA" id="ARBA00022679"/>
    </source>
</evidence>
<dbReference type="PANTHER" id="PTHR45768">
    <property type="entry name" value="E3 UBIQUITIN-PROTEIN LIGASE RNF13-LIKE"/>
    <property type="match status" value="1"/>
</dbReference>
<feature type="domain" description="RING-type" evidence="14">
    <location>
        <begin position="316"/>
        <end position="359"/>
    </location>
</feature>
<keyword evidence="4 13" id="KW-0812">Transmembrane</keyword>
<organism evidence="15 16">
    <name type="scientific">Lithohypha guttulata</name>
    <dbReference type="NCBI Taxonomy" id="1690604"/>
    <lineage>
        <taxon>Eukaryota</taxon>
        <taxon>Fungi</taxon>
        <taxon>Dikarya</taxon>
        <taxon>Ascomycota</taxon>
        <taxon>Pezizomycotina</taxon>
        <taxon>Eurotiomycetes</taxon>
        <taxon>Chaetothyriomycetidae</taxon>
        <taxon>Chaetothyriales</taxon>
        <taxon>Trichomeriaceae</taxon>
        <taxon>Lithohypha</taxon>
    </lineage>
</organism>
<dbReference type="Proteomes" id="UP001309876">
    <property type="component" value="Unassembled WGS sequence"/>
</dbReference>
<comment type="subcellular location">
    <subcellularLocation>
        <location evidence="1">Membrane</location>
        <topology evidence="1">Single-pass membrane protein</topology>
    </subcellularLocation>
</comment>
<evidence type="ECO:0000256" key="11">
    <source>
        <dbReference type="PROSITE-ProRule" id="PRU00175"/>
    </source>
</evidence>
<keyword evidence="6 11" id="KW-0863">Zinc-finger</keyword>
<feature type="region of interest" description="Disordered" evidence="12">
    <location>
        <begin position="433"/>
        <end position="452"/>
    </location>
</feature>
<accession>A0AAN7SLD3</accession>
<comment type="pathway">
    <text evidence="2">Protein modification; protein ubiquitination.</text>
</comment>
<dbReference type="AlphaFoldDB" id="A0AAN7SLD3"/>
<dbReference type="GO" id="GO:0016020">
    <property type="term" value="C:membrane"/>
    <property type="evidence" value="ECO:0007669"/>
    <property type="project" value="UniProtKB-SubCell"/>
</dbReference>
<evidence type="ECO:0000256" key="12">
    <source>
        <dbReference type="SAM" id="MobiDB-lite"/>
    </source>
</evidence>
<gene>
    <name evidence="15" type="ORF">LTR05_008506</name>
</gene>
<feature type="compositionally biased region" description="Polar residues" evidence="12">
    <location>
        <begin position="435"/>
        <end position="452"/>
    </location>
</feature>
<evidence type="ECO:0000256" key="8">
    <source>
        <dbReference type="ARBA" id="ARBA00022833"/>
    </source>
</evidence>
<sequence>MSASSLQIVTIIVPNPQYDRSKTATVLNSNLSFGLRIPNAFITLSNNNPNRFSAIEGLLYVPTLPDSANGTCATAQTIVPSNVTTLASFPSDQNYPLVAIFPWTESASCTQAYLAQARADAVRAAFTFQPAGPDLSQATNSWNLNDTWSWKNENQYPIYAVAGATGAQILDQMALYSGSLTDAPNGATLAQQNDPRDFPRLFAHVDLQNSANVPSLWIFLIIVLAILLGIVIFASLIMHLIQRHQRRVLQRRLERGEVDLESLGIKKMNVPQHKIDEMPKYTYSESNTLSEIPIATIAGNRSSAGPTTNSFSQPTCAICLEDFIVGETMVRELPCKHIFHPECIDLFLRDNSSLCPMCKKSALPAGYCPVKVTNLMVRRERLIRRMRDRRRQGLAAAAAAGAGAGAGAEEPLQQPSRAQQAGSWLQNRLRHPTTAPAQSTTPEHAPPQQVSVPSANDVELGRMPSTSDPTSRQTPTNVANRNTMVMPPEIASQGAAARRAWRRERLARQQDEQYNHDAENARRVDEGRPLWRRVLGRVAPGFD</sequence>
<dbReference type="Pfam" id="PF13639">
    <property type="entry name" value="zf-RING_2"/>
    <property type="match status" value="1"/>
</dbReference>
<keyword evidence="5" id="KW-0479">Metal-binding</keyword>
<evidence type="ECO:0000256" key="9">
    <source>
        <dbReference type="ARBA" id="ARBA00022989"/>
    </source>
</evidence>
<name>A0AAN7SLD3_9EURO</name>
<dbReference type="GO" id="GO:0016740">
    <property type="term" value="F:transferase activity"/>
    <property type="evidence" value="ECO:0007669"/>
    <property type="project" value="UniProtKB-KW"/>
</dbReference>
<dbReference type="InterPro" id="IPR013083">
    <property type="entry name" value="Znf_RING/FYVE/PHD"/>
</dbReference>
<keyword evidence="10 13" id="KW-0472">Membrane</keyword>
<protein>
    <recommendedName>
        <fullName evidence="14">RING-type domain-containing protein</fullName>
    </recommendedName>
</protein>
<dbReference type="GO" id="GO:0008270">
    <property type="term" value="F:zinc ion binding"/>
    <property type="evidence" value="ECO:0007669"/>
    <property type="project" value="UniProtKB-KW"/>
</dbReference>
<feature type="region of interest" description="Disordered" evidence="12">
    <location>
        <begin position="458"/>
        <end position="479"/>
    </location>
</feature>
<feature type="transmembrane region" description="Helical" evidence="13">
    <location>
        <begin position="216"/>
        <end position="241"/>
    </location>
</feature>
<keyword evidence="8" id="KW-0862">Zinc</keyword>
<dbReference type="SMART" id="SM00184">
    <property type="entry name" value="RING"/>
    <property type="match status" value="1"/>
</dbReference>
<comment type="caution">
    <text evidence="15">The sequence shown here is derived from an EMBL/GenBank/DDBJ whole genome shotgun (WGS) entry which is preliminary data.</text>
</comment>
<evidence type="ECO:0000256" key="10">
    <source>
        <dbReference type="ARBA" id="ARBA00023136"/>
    </source>
</evidence>
<dbReference type="PANTHER" id="PTHR45768:SF18">
    <property type="entry name" value="RING-H2 FINGER PROTEIN ATL47-RELATED"/>
    <property type="match status" value="1"/>
</dbReference>